<dbReference type="InterPro" id="IPR036388">
    <property type="entry name" value="WH-like_DNA-bd_sf"/>
</dbReference>
<dbReference type="PANTHER" id="PTHR33204">
    <property type="entry name" value="TRANSCRIPTIONAL REGULATOR, MARR FAMILY"/>
    <property type="match status" value="1"/>
</dbReference>
<dbReference type="Proteomes" id="UP000290365">
    <property type="component" value="Chromosome"/>
</dbReference>
<dbReference type="SUPFAM" id="SSF46785">
    <property type="entry name" value="Winged helix' DNA-binding domain"/>
    <property type="match status" value="1"/>
</dbReference>
<reference evidence="5 6" key="1">
    <citation type="submission" date="2019-01" db="EMBL/GenBank/DDBJ databases">
        <title>Ktedonosporobacter rubrisoli SCAWS-G2.</title>
        <authorList>
            <person name="Huang Y."/>
            <person name="Yan B."/>
        </authorList>
    </citation>
    <scope>NUCLEOTIDE SEQUENCE [LARGE SCALE GENOMIC DNA]</scope>
    <source>
        <strain evidence="5 6">SCAWS-G2</strain>
    </source>
</reference>
<evidence type="ECO:0000256" key="3">
    <source>
        <dbReference type="ARBA" id="ARBA00023163"/>
    </source>
</evidence>
<evidence type="ECO:0000313" key="6">
    <source>
        <dbReference type="Proteomes" id="UP000290365"/>
    </source>
</evidence>
<dbReference type="PANTHER" id="PTHR33204:SF18">
    <property type="entry name" value="TRANSCRIPTIONAL REGULATORY PROTEIN"/>
    <property type="match status" value="1"/>
</dbReference>
<keyword evidence="6" id="KW-1185">Reference proteome</keyword>
<protein>
    <submittedName>
        <fullName evidence="5">Transcriptional regulator</fullName>
    </submittedName>
</protein>
<dbReference type="Gene3D" id="1.10.10.10">
    <property type="entry name" value="Winged helix-like DNA-binding domain superfamily/Winged helix DNA-binding domain"/>
    <property type="match status" value="1"/>
</dbReference>
<dbReference type="OrthoDB" id="9800350at2"/>
<dbReference type="RefSeq" id="WP_129886008.1">
    <property type="nucleotide sequence ID" value="NZ_CP035758.1"/>
</dbReference>
<evidence type="ECO:0000313" key="5">
    <source>
        <dbReference type="EMBL" id="QBD75409.1"/>
    </source>
</evidence>
<dbReference type="InterPro" id="IPR002577">
    <property type="entry name" value="HTH_HxlR"/>
</dbReference>
<keyword evidence="1" id="KW-0805">Transcription regulation</keyword>
<dbReference type="AlphaFoldDB" id="A0A4P6JJV7"/>
<sequence>MYTTVDPTCLPRIVEALRILDGKWSFLILAQLYTGPQRFNELRRQLANINTKSLTDALRHLEKHEIIQRRVFPTVPVTVEYSLTEKGEEYRAIFAEMYNWSQKWGKSS</sequence>
<dbReference type="InterPro" id="IPR036390">
    <property type="entry name" value="WH_DNA-bd_sf"/>
</dbReference>
<evidence type="ECO:0000259" key="4">
    <source>
        <dbReference type="PROSITE" id="PS51118"/>
    </source>
</evidence>
<dbReference type="EMBL" id="CP035758">
    <property type="protein sequence ID" value="QBD75409.1"/>
    <property type="molecule type" value="Genomic_DNA"/>
</dbReference>
<keyword evidence="2" id="KW-0238">DNA-binding</keyword>
<dbReference type="Pfam" id="PF01638">
    <property type="entry name" value="HxlR"/>
    <property type="match status" value="1"/>
</dbReference>
<dbReference type="PROSITE" id="PS51118">
    <property type="entry name" value="HTH_HXLR"/>
    <property type="match status" value="1"/>
</dbReference>
<proteinExistence type="predicted"/>
<evidence type="ECO:0000256" key="1">
    <source>
        <dbReference type="ARBA" id="ARBA00023015"/>
    </source>
</evidence>
<dbReference type="GO" id="GO:0003677">
    <property type="term" value="F:DNA binding"/>
    <property type="evidence" value="ECO:0007669"/>
    <property type="project" value="UniProtKB-KW"/>
</dbReference>
<organism evidence="5 6">
    <name type="scientific">Ktedonosporobacter rubrisoli</name>
    <dbReference type="NCBI Taxonomy" id="2509675"/>
    <lineage>
        <taxon>Bacteria</taxon>
        <taxon>Bacillati</taxon>
        <taxon>Chloroflexota</taxon>
        <taxon>Ktedonobacteria</taxon>
        <taxon>Ktedonobacterales</taxon>
        <taxon>Ktedonosporobacteraceae</taxon>
        <taxon>Ktedonosporobacter</taxon>
    </lineage>
</organism>
<keyword evidence="3" id="KW-0804">Transcription</keyword>
<feature type="domain" description="HTH hxlR-type" evidence="4">
    <location>
        <begin position="9"/>
        <end position="108"/>
    </location>
</feature>
<dbReference type="KEGG" id="kbs:EPA93_05085"/>
<accession>A0A4P6JJV7</accession>
<name>A0A4P6JJV7_KTERU</name>
<gene>
    <name evidence="5" type="ORF">EPA93_05085</name>
</gene>
<evidence type="ECO:0000256" key="2">
    <source>
        <dbReference type="ARBA" id="ARBA00023125"/>
    </source>
</evidence>